<dbReference type="STRING" id="94643.A0A2A9MIT9"/>
<protein>
    <submittedName>
        <fullName evidence="4">Leucine rich repeat-containing protein</fullName>
    </submittedName>
</protein>
<dbReference type="GeneID" id="40305234"/>
<feature type="compositionally biased region" description="Basic and acidic residues" evidence="1">
    <location>
        <begin position="466"/>
        <end position="507"/>
    </location>
</feature>
<dbReference type="InterPro" id="IPR032675">
    <property type="entry name" value="LRR_dom_sf"/>
</dbReference>
<dbReference type="InterPro" id="IPR006553">
    <property type="entry name" value="Leu-rich_rpt_Cys-con_subtyp"/>
</dbReference>
<dbReference type="PANTHER" id="PTHR13318:SF105">
    <property type="entry name" value="F-BOX_LRR-REPEAT PROTEIN 3"/>
    <property type="match status" value="1"/>
</dbReference>
<dbReference type="EMBL" id="NWUJ01000001">
    <property type="protein sequence ID" value="PFH37829.1"/>
    <property type="molecule type" value="Genomic_DNA"/>
</dbReference>
<dbReference type="OrthoDB" id="331247at2759"/>
<dbReference type="SUPFAM" id="SSF81383">
    <property type="entry name" value="F-box domain"/>
    <property type="match status" value="1"/>
</dbReference>
<reference evidence="4 5" key="1">
    <citation type="submission" date="2017-09" db="EMBL/GenBank/DDBJ databases">
        <title>Genome sequencing of Besnoitia besnoiti strain Bb-Ger1.</title>
        <authorList>
            <person name="Schares G."/>
            <person name="Venepally P."/>
            <person name="Lorenzi H.A."/>
        </authorList>
    </citation>
    <scope>NUCLEOTIDE SEQUENCE [LARGE SCALE GENOMIC DNA]</scope>
    <source>
        <strain evidence="4 5">Bb-Ger1</strain>
    </source>
</reference>
<dbReference type="Proteomes" id="UP000224006">
    <property type="component" value="Chromosome I"/>
</dbReference>
<feature type="compositionally biased region" description="Acidic residues" evidence="1">
    <location>
        <begin position="419"/>
        <end position="431"/>
    </location>
</feature>
<dbReference type="VEuPathDB" id="ToxoDB:BESB_001710"/>
<feature type="compositionally biased region" description="Basic and acidic residues" evidence="1">
    <location>
        <begin position="404"/>
        <end position="418"/>
    </location>
</feature>
<gene>
    <name evidence="4" type="ORF">BESB_001710</name>
</gene>
<evidence type="ECO:0000313" key="5">
    <source>
        <dbReference type="Proteomes" id="UP000224006"/>
    </source>
</evidence>
<dbReference type="PANTHER" id="PTHR13318">
    <property type="entry name" value="PARTNER OF PAIRED, ISOFORM B-RELATED"/>
    <property type="match status" value="1"/>
</dbReference>
<evidence type="ECO:0000259" key="3">
    <source>
        <dbReference type="Pfam" id="PF25372"/>
    </source>
</evidence>
<evidence type="ECO:0000256" key="1">
    <source>
        <dbReference type="SAM" id="MobiDB-lite"/>
    </source>
</evidence>
<accession>A0A2A9MIT9</accession>
<dbReference type="InterPro" id="IPR001810">
    <property type="entry name" value="F-box_dom"/>
</dbReference>
<feature type="region of interest" description="Disordered" evidence="1">
    <location>
        <begin position="404"/>
        <end position="529"/>
    </location>
</feature>
<proteinExistence type="predicted"/>
<keyword evidence="5" id="KW-1185">Reference proteome</keyword>
<dbReference type="AlphaFoldDB" id="A0A2A9MIT9"/>
<dbReference type="InterPro" id="IPR057207">
    <property type="entry name" value="FBXL15_LRR"/>
</dbReference>
<dbReference type="SMART" id="SM00367">
    <property type="entry name" value="LRR_CC"/>
    <property type="match status" value="9"/>
</dbReference>
<dbReference type="Gene3D" id="1.20.1280.50">
    <property type="match status" value="1"/>
</dbReference>
<organism evidence="4 5">
    <name type="scientific">Besnoitia besnoiti</name>
    <name type="common">Apicomplexan protozoan</name>
    <dbReference type="NCBI Taxonomy" id="94643"/>
    <lineage>
        <taxon>Eukaryota</taxon>
        <taxon>Sar</taxon>
        <taxon>Alveolata</taxon>
        <taxon>Apicomplexa</taxon>
        <taxon>Conoidasida</taxon>
        <taxon>Coccidia</taxon>
        <taxon>Eucoccidiorida</taxon>
        <taxon>Eimeriorina</taxon>
        <taxon>Sarcocystidae</taxon>
        <taxon>Besnoitia</taxon>
    </lineage>
</organism>
<feature type="domain" description="F-box" evidence="2">
    <location>
        <begin position="120"/>
        <end position="152"/>
    </location>
</feature>
<name>A0A2A9MIT9_BESBE</name>
<dbReference type="Gene3D" id="3.80.10.10">
    <property type="entry name" value="Ribonuclease Inhibitor"/>
    <property type="match status" value="2"/>
</dbReference>
<dbReference type="KEGG" id="bbes:BESB_001710"/>
<dbReference type="RefSeq" id="XP_029221838.1">
    <property type="nucleotide sequence ID" value="XM_029358926.1"/>
</dbReference>
<dbReference type="Pfam" id="PF25372">
    <property type="entry name" value="DUF7885"/>
    <property type="match status" value="1"/>
</dbReference>
<feature type="domain" description="F-box/LRR-repeat protein 15-like leucin rich repeat" evidence="3">
    <location>
        <begin position="680"/>
        <end position="867"/>
    </location>
</feature>
<comment type="caution">
    <text evidence="4">The sequence shown here is derived from an EMBL/GenBank/DDBJ whole genome shotgun (WGS) entry which is preliminary data.</text>
</comment>
<feature type="compositionally biased region" description="Basic and acidic residues" evidence="1">
    <location>
        <begin position="32"/>
        <end position="47"/>
    </location>
</feature>
<sequence>MVNSRRREKETLVCTVSSREEMEGEGSWDQSAAERIDALRGQPHDEEGYSPASCPHLHLSPQTVCGGETRSTSPFSSEGRFSSLCGATIEGGDEQEAGARKRQKTDAGGACILRKRKGFSEVPQEVLELIFSCVGVADLARCLCVAKSWHPALNATLSKTVRSLGTSRRLLPTDAQLEALLKRCPSVEIAELDCFLLTPKGAKLLRSLPSLKTLALTSLDHQTDEFFYALAEVLTELESFSIALFERSKSITNEALEHLASKLCKLRSFSVEFSFRENLDFFVLALTKASRQTLRHVALHDVSQECLIELTGAVGKNLLSFSYTKTSSTSLPISDWLLQYVPPRMPALTSLRLVDAVTPGVLAQAASPLSSFLVAGRRRRRRRDTENSRARERERLVRLEARARERQREQEREARQEDRDEEQEEAQEDEREEGRGRREVARRRDEATWPEGDRRAERSPQGASADRAREAERSGAAEARREEGHDRADGGARRRLEEGRAPQRAVDDAVAEGDGETRGVRSEAPRNVAAAEEEAAAFARRRQGEDEQEELRARGVYPVTRGTHRLRLDRVPPLVSPAALGFLRPLSGFRGLLASPARARAERIHEDVRRVRPRSFGGLRRVPRVPLPVRFALGVFPLGLSSLCASPSSFASPSLCFSPSTFSPCTGRSTLKLRKLCLEAADISDLGLQAIAAALGREAETLSLKRCASLSEAGHGAIADHCPNLTSLNLGFCSGVNDLSVCSLLSCCPMLRTLVLNDARISDVALEAIGKCLGENLFELALHRSDRITNEGLKALAKFCPNLALLSLSACPQITDAGVIHIALSCRKLLKLRLDGTRVTDLAIRAVAQNLHRLRYLHLQRCGSVSGDSLRCFSAETHPCLKCIELSDPHRKISKEEICAFRGRNRPATALLLGDAAGDE</sequence>
<feature type="compositionally biased region" description="Basic and acidic residues" evidence="1">
    <location>
        <begin position="515"/>
        <end position="524"/>
    </location>
</feature>
<dbReference type="Pfam" id="PF12937">
    <property type="entry name" value="F-box-like"/>
    <property type="match status" value="1"/>
</dbReference>
<evidence type="ECO:0000259" key="2">
    <source>
        <dbReference type="Pfam" id="PF12937"/>
    </source>
</evidence>
<dbReference type="SUPFAM" id="SSF52047">
    <property type="entry name" value="RNI-like"/>
    <property type="match status" value="2"/>
</dbReference>
<dbReference type="GO" id="GO:0031146">
    <property type="term" value="P:SCF-dependent proteasomal ubiquitin-dependent protein catabolic process"/>
    <property type="evidence" value="ECO:0007669"/>
    <property type="project" value="TreeGrafter"/>
</dbReference>
<feature type="region of interest" description="Disordered" evidence="1">
    <location>
        <begin position="16"/>
        <end position="50"/>
    </location>
</feature>
<feature type="compositionally biased region" description="Basic and acidic residues" evidence="1">
    <location>
        <begin position="432"/>
        <end position="458"/>
    </location>
</feature>
<evidence type="ECO:0000313" key="4">
    <source>
        <dbReference type="EMBL" id="PFH37829.1"/>
    </source>
</evidence>
<dbReference type="GO" id="GO:0019005">
    <property type="term" value="C:SCF ubiquitin ligase complex"/>
    <property type="evidence" value="ECO:0007669"/>
    <property type="project" value="TreeGrafter"/>
</dbReference>
<dbReference type="InterPro" id="IPR036047">
    <property type="entry name" value="F-box-like_dom_sf"/>
</dbReference>